<evidence type="ECO:0000313" key="1">
    <source>
        <dbReference type="EMBL" id="GGL80342.1"/>
    </source>
</evidence>
<dbReference type="PANTHER" id="PTHR35340:SF5">
    <property type="entry name" value="ASST-DOMAIN-CONTAINING PROTEIN"/>
    <property type="match status" value="1"/>
</dbReference>
<accession>A0A917W8U2</accession>
<evidence type="ECO:0008006" key="3">
    <source>
        <dbReference type="Google" id="ProtNLM"/>
    </source>
</evidence>
<gene>
    <name evidence="1" type="ORF">GCM10011575_43280</name>
</gene>
<dbReference type="InterPro" id="IPR011047">
    <property type="entry name" value="Quinoprotein_ADH-like_sf"/>
</dbReference>
<dbReference type="SUPFAM" id="SSF50998">
    <property type="entry name" value="Quinoprotein alcohol dehydrogenase-like"/>
    <property type="match status" value="1"/>
</dbReference>
<dbReference type="AlphaFoldDB" id="A0A917W8U2"/>
<proteinExistence type="predicted"/>
<dbReference type="Pfam" id="PF14269">
    <property type="entry name" value="Arylsulfotran_2"/>
    <property type="match status" value="1"/>
</dbReference>
<protein>
    <recommendedName>
        <fullName evidence="3">Arylsulfotransferase (ASST)</fullName>
    </recommendedName>
</protein>
<organism evidence="1 2">
    <name type="scientific">Microlunatus endophyticus</name>
    <dbReference type="NCBI Taxonomy" id="1716077"/>
    <lineage>
        <taxon>Bacteria</taxon>
        <taxon>Bacillati</taxon>
        <taxon>Actinomycetota</taxon>
        <taxon>Actinomycetes</taxon>
        <taxon>Propionibacteriales</taxon>
        <taxon>Propionibacteriaceae</taxon>
        <taxon>Microlunatus</taxon>
    </lineage>
</organism>
<evidence type="ECO:0000313" key="2">
    <source>
        <dbReference type="Proteomes" id="UP000613840"/>
    </source>
</evidence>
<comment type="caution">
    <text evidence="1">The sequence shown here is derived from an EMBL/GenBank/DDBJ whole genome shotgun (WGS) entry which is preliminary data.</text>
</comment>
<dbReference type="Proteomes" id="UP000613840">
    <property type="component" value="Unassembled WGS sequence"/>
</dbReference>
<dbReference type="InterPro" id="IPR039535">
    <property type="entry name" value="ASST-like"/>
</dbReference>
<reference evidence="1" key="1">
    <citation type="journal article" date="2014" name="Int. J. Syst. Evol. Microbiol.">
        <title>Complete genome sequence of Corynebacterium casei LMG S-19264T (=DSM 44701T), isolated from a smear-ripened cheese.</title>
        <authorList>
            <consortium name="US DOE Joint Genome Institute (JGI-PGF)"/>
            <person name="Walter F."/>
            <person name="Albersmeier A."/>
            <person name="Kalinowski J."/>
            <person name="Ruckert C."/>
        </authorList>
    </citation>
    <scope>NUCLEOTIDE SEQUENCE</scope>
    <source>
        <strain evidence="1">CGMCC 4.7306</strain>
    </source>
</reference>
<name>A0A917W8U2_9ACTN</name>
<keyword evidence="2" id="KW-1185">Reference proteome</keyword>
<sequence>MAPYYFLTPKAYTPSAPINYQVGPMIIEPTGHVVWFQPSAQPIQKRAMDLRVQTYRGQPVLTWYEGKSANGYGKGTAKIVDSHYTTVATIKAVGGLKVDLHEFRITSRDTALITAYRTSTTDLTAIRGLRRGTIVSGVVQEIDIATGRLIFSWDSLDHVSPEMTYKKASADPTTQLDYFHINSIDEIDEHTLLISSRNTCAVYKIDKRTGKIIWQLGGKKSDFEHQVGTRFYYQHSASMVGVDEVLLFDNGGSPAMEPQSRALRLKINTDAHTVTMVRSLTHPAKLLSVTMGNVNQLTNGHYVVGWGSEPYFSEYAADGSLLLDAKMPNNIQSYRAFGADWIGNPTDKPALAVGTNAAGGATVYISWNGATRVATWRVRAGGTKAGLKHHATAARQGFETAVAVNSTGPYFQALAVDKNGHELGRSEIVKATV</sequence>
<dbReference type="EMBL" id="BMMZ01000015">
    <property type="protein sequence ID" value="GGL80342.1"/>
    <property type="molecule type" value="Genomic_DNA"/>
</dbReference>
<dbReference type="InterPro" id="IPR053143">
    <property type="entry name" value="Arylsulfate_ST"/>
</dbReference>
<reference evidence="1" key="2">
    <citation type="submission" date="2020-09" db="EMBL/GenBank/DDBJ databases">
        <authorList>
            <person name="Sun Q."/>
            <person name="Zhou Y."/>
        </authorList>
    </citation>
    <scope>NUCLEOTIDE SEQUENCE</scope>
    <source>
        <strain evidence="1">CGMCC 4.7306</strain>
    </source>
</reference>
<dbReference type="PANTHER" id="PTHR35340">
    <property type="entry name" value="PQQ ENZYME REPEAT PROTEIN-RELATED"/>
    <property type="match status" value="1"/>
</dbReference>